<dbReference type="AlphaFoldDB" id="A0A6J7PMV2"/>
<accession>A0A6J7PMV2</accession>
<dbReference type="EMBL" id="CAFBPD010000101">
    <property type="protein sequence ID" value="CAB5006756.1"/>
    <property type="molecule type" value="Genomic_DNA"/>
</dbReference>
<gene>
    <name evidence="1" type="ORF">UFOPK4061_00671</name>
</gene>
<reference evidence="1" key="1">
    <citation type="submission" date="2020-05" db="EMBL/GenBank/DDBJ databases">
        <authorList>
            <person name="Chiriac C."/>
            <person name="Salcher M."/>
            <person name="Ghai R."/>
            <person name="Kavagutti S V."/>
        </authorList>
    </citation>
    <scope>NUCLEOTIDE SEQUENCE</scope>
</reference>
<protein>
    <submittedName>
        <fullName evidence="1">Unannotated protein</fullName>
    </submittedName>
</protein>
<evidence type="ECO:0000313" key="1">
    <source>
        <dbReference type="EMBL" id="CAB5006756.1"/>
    </source>
</evidence>
<organism evidence="1">
    <name type="scientific">freshwater metagenome</name>
    <dbReference type="NCBI Taxonomy" id="449393"/>
    <lineage>
        <taxon>unclassified sequences</taxon>
        <taxon>metagenomes</taxon>
        <taxon>ecological metagenomes</taxon>
    </lineage>
</organism>
<proteinExistence type="predicted"/>
<sequence length="42" mass="4336">MDVDKDVTFADAITCGDVDAVLSQSTIARGGITPISIRGGLR</sequence>
<name>A0A6J7PMV2_9ZZZZ</name>